<keyword evidence="2" id="KW-1185">Reference proteome</keyword>
<protein>
    <submittedName>
        <fullName evidence="1">Uncharacterized protein</fullName>
    </submittedName>
</protein>
<proteinExistence type="predicted"/>
<dbReference type="Proteomes" id="UP001140087">
    <property type="component" value="Unassembled WGS sequence"/>
</dbReference>
<evidence type="ECO:0000313" key="2">
    <source>
        <dbReference type="Proteomes" id="UP001140087"/>
    </source>
</evidence>
<dbReference type="EMBL" id="JANBUN010000970">
    <property type="protein sequence ID" value="KAJ2800331.1"/>
    <property type="molecule type" value="Genomic_DNA"/>
</dbReference>
<evidence type="ECO:0000313" key="1">
    <source>
        <dbReference type="EMBL" id="KAJ2800331.1"/>
    </source>
</evidence>
<sequence length="736" mass="72880">GPDNAGGSGPRQDGRGGLGFDVDMAGGSGSGSGVHSAPAQGAAAAEQMAQQRSLLGDFFSPTAFLRQIGTMTPTDQLDALALEGRIGSGYSTPTQSSKRRHSIQANFNEALAAAAAAAAMGRSGLAPGLGLFHAGIHGLDQAAVAAAMDAGGMPMNTAESIRRMTVAGPVGADPYLFPRLPDDEAAAAAVAAAQQSGTAAMSVSADHSAPMSVYAHEMEYASHRGQFRSAQRLLRANGVADDNSIGLSSASAGDASMDMEALTHIGEWFPGFGSGSLGWGGLAAGAAAATASSGAGAGGGASGDAMRLCSESIDPNMLDAGQGAATTMGHDAGQTHVRRRSQFDWYGLTPSLAAALEAAGTAADASGLTPLNAVCAGAGPTVRRPSMPVYPTIGYGPSSDMLGIAGAPHPMTTAEPASAYATGGPDGSGIVVAAAAAAAAVAAALGDGSTGESMGIQTPNGQPHVMRSYSLGASMAITSSALAKVAALADVPQQAGPVAARPRVASAHRDRRRTMHVPPSLVEGVASSEFGDGAAPGMRPHHARCPYALPPRPTNAPRARRSTTVTSGAPHLPPVAQLFLPTVSEAVASPVPSPMPGGPRHARTYSGTRLPQDVSSAGFDLAAAAAAVAAAAAAASAVGSAGPGSSASSEGTHMDMDIDPMATLGAAGAADPEMPFKASFWIGGGADDPPHLSIHDGAHGGLAHSESPTPTADRRSDSRPPRSAASTPGRREAIGI</sequence>
<comment type="caution">
    <text evidence="1">The sequence shown here is derived from an EMBL/GenBank/DDBJ whole genome shotgun (WGS) entry which is preliminary data.</text>
</comment>
<reference evidence="1" key="1">
    <citation type="submission" date="2022-07" db="EMBL/GenBank/DDBJ databases">
        <title>Phylogenomic reconstructions and comparative analyses of Kickxellomycotina fungi.</title>
        <authorList>
            <person name="Reynolds N.K."/>
            <person name="Stajich J.E."/>
            <person name="Barry K."/>
            <person name="Grigoriev I.V."/>
            <person name="Crous P."/>
            <person name="Smith M.E."/>
        </authorList>
    </citation>
    <scope>NUCLEOTIDE SEQUENCE</scope>
    <source>
        <strain evidence="1">BCRC 34780</strain>
    </source>
</reference>
<name>A0ACC1L3S6_9FUNG</name>
<feature type="non-terminal residue" evidence="1">
    <location>
        <position position="1"/>
    </location>
</feature>
<gene>
    <name evidence="1" type="ORF">H4R21_003221</name>
</gene>
<accession>A0ACC1L3S6</accession>
<organism evidence="1 2">
    <name type="scientific">Coemansia helicoidea</name>
    <dbReference type="NCBI Taxonomy" id="1286919"/>
    <lineage>
        <taxon>Eukaryota</taxon>
        <taxon>Fungi</taxon>
        <taxon>Fungi incertae sedis</taxon>
        <taxon>Zoopagomycota</taxon>
        <taxon>Kickxellomycotina</taxon>
        <taxon>Kickxellomycetes</taxon>
        <taxon>Kickxellales</taxon>
        <taxon>Kickxellaceae</taxon>
        <taxon>Coemansia</taxon>
    </lineage>
</organism>